<dbReference type="NCBIfam" id="TIGR02357">
    <property type="entry name" value="ECF_ThiT_YuaJ"/>
    <property type="match status" value="1"/>
</dbReference>
<keyword evidence="1" id="KW-0812">Transmembrane</keyword>
<evidence type="ECO:0000256" key="1">
    <source>
        <dbReference type="SAM" id="Phobius"/>
    </source>
</evidence>
<accession>A0AAT9LD17</accession>
<feature type="transmembrane region" description="Helical" evidence="1">
    <location>
        <begin position="144"/>
        <end position="165"/>
    </location>
</feature>
<dbReference type="KEGG" id="fcz:IMF26_08520"/>
<dbReference type="Pfam" id="PF09515">
    <property type="entry name" value="Thia_YuaJ"/>
    <property type="match status" value="1"/>
</dbReference>
<dbReference type="InterPro" id="IPR012651">
    <property type="entry name" value="Thia_Transptr_ThiT"/>
</dbReference>
<dbReference type="AlphaFoldDB" id="A0AAT9LD17"/>
<sequence>MRDKKVSILVEGALMVAASFLLSLVKVYEAPYGGSVTLGSMVPILIYSARHGVYPGLLAGAVEGIVQLILEPYIVHPVQVVLDYPLAFGLLGLAGLFRQRVILGSFVGILGRFISHFLSGVIFFSQYAPKGMSPYLYSLLYNGAYLLPEFIVSAVVLRVVLYSFVKKSASA</sequence>
<name>A0AAT9LD17_9FIRM</name>
<organism evidence="2">
    <name type="scientific">Candidatus Fermentithermobacillus carboniphilus</name>
    <dbReference type="NCBI Taxonomy" id="3085328"/>
    <lineage>
        <taxon>Bacteria</taxon>
        <taxon>Bacillati</taxon>
        <taxon>Bacillota</taxon>
        <taxon>Candidatus Fermentithermobacillia</taxon>
        <taxon>Candidatus Fermentithermobacillales</taxon>
        <taxon>Candidatus Fermentithermobacillaceae</taxon>
        <taxon>Candidatus Fermentithermobacillus</taxon>
    </lineage>
</organism>
<reference evidence="2" key="2">
    <citation type="journal article" date="2023" name="Biology">
        <title>Prokaryotic Life Associated with Coal-Fire Gas Vents Revealed by Metagenomics.</title>
        <authorList>
            <person name="Kadnikov V.V."/>
            <person name="Mardanov A.V."/>
            <person name="Beletsky A.V."/>
            <person name="Karnachuk O.V."/>
            <person name="Ravin N.V."/>
        </authorList>
    </citation>
    <scope>NUCLEOTIDE SEQUENCE</scope>
    <source>
        <strain evidence="2">Bu02</strain>
    </source>
</reference>
<evidence type="ECO:0000313" key="2">
    <source>
        <dbReference type="EMBL" id="QUL98088.1"/>
    </source>
</evidence>
<feature type="transmembrane region" description="Helical" evidence="1">
    <location>
        <begin position="6"/>
        <end position="25"/>
    </location>
</feature>
<protein>
    <submittedName>
        <fullName evidence="2">Energy-coupled thiamine transporter ThiT</fullName>
    </submittedName>
</protein>
<keyword evidence="1" id="KW-1133">Transmembrane helix</keyword>
<dbReference type="EMBL" id="CP062796">
    <property type="protein sequence ID" value="QUL98088.1"/>
    <property type="molecule type" value="Genomic_DNA"/>
</dbReference>
<feature type="transmembrane region" description="Helical" evidence="1">
    <location>
        <begin position="73"/>
        <end position="94"/>
    </location>
</feature>
<feature type="transmembrane region" description="Helical" evidence="1">
    <location>
        <begin position="101"/>
        <end position="124"/>
    </location>
</feature>
<dbReference type="Gene3D" id="1.10.1760.20">
    <property type="match status" value="1"/>
</dbReference>
<gene>
    <name evidence="2" type="primary">thiT</name>
    <name evidence="2" type="ORF">IMF26_08520</name>
</gene>
<dbReference type="GO" id="GO:0015234">
    <property type="term" value="F:thiamine transmembrane transporter activity"/>
    <property type="evidence" value="ECO:0007669"/>
    <property type="project" value="InterPro"/>
</dbReference>
<dbReference type="GO" id="GO:0005886">
    <property type="term" value="C:plasma membrane"/>
    <property type="evidence" value="ECO:0007669"/>
    <property type="project" value="InterPro"/>
</dbReference>
<reference evidence="2" key="1">
    <citation type="submission" date="2020-10" db="EMBL/GenBank/DDBJ databases">
        <authorList>
            <person name="Kadnikov V."/>
            <person name="Beletsky A.V."/>
            <person name="Mardanov A.V."/>
            <person name="Karnachuk O.V."/>
            <person name="Ravin N.V."/>
        </authorList>
    </citation>
    <scope>NUCLEOTIDE SEQUENCE</scope>
    <source>
        <strain evidence="2">Bu02</strain>
    </source>
</reference>
<keyword evidence="1" id="KW-0472">Membrane</keyword>
<proteinExistence type="predicted"/>